<accession>A0AB33JZE1</accession>
<reference evidence="1" key="1">
    <citation type="submission" date="2024-07" db="EMBL/GenBank/DDBJ databases">
        <title>Complete genome sequences of cellulolytic bacteria, Kitasatospora sp. CMC57 and Streptomyces sp. CMC78, isolated from Japanese agricultural soil.</title>
        <authorList>
            <person name="Hashimoto T."/>
            <person name="Ito M."/>
            <person name="Iwamoto M."/>
            <person name="Fukahori D."/>
            <person name="Shoda T."/>
            <person name="Sakoda M."/>
            <person name="Morohoshi T."/>
            <person name="Mitsuboshi M."/>
            <person name="Nishizawa T."/>
        </authorList>
    </citation>
    <scope>NUCLEOTIDE SEQUENCE</scope>
    <source>
        <strain evidence="1">CMC57</strain>
    </source>
</reference>
<organism evidence="1">
    <name type="scientific">Kitasatospora sp. CMC57</name>
    <dbReference type="NCBI Taxonomy" id="3231513"/>
    <lineage>
        <taxon>Bacteria</taxon>
        <taxon>Bacillati</taxon>
        <taxon>Actinomycetota</taxon>
        <taxon>Actinomycetes</taxon>
        <taxon>Kitasatosporales</taxon>
        <taxon>Streptomycetaceae</taxon>
        <taxon>Kitasatospora</taxon>
    </lineage>
</organism>
<dbReference type="AlphaFoldDB" id="A0AB33JZE1"/>
<gene>
    <name evidence="1" type="ORF">KCMC57_47110</name>
</gene>
<evidence type="ECO:0000313" key="1">
    <source>
        <dbReference type="EMBL" id="BFP48343.1"/>
    </source>
</evidence>
<sequence length="234" mass="25349">MGTGAGLGGAPDGRSEVRNSISDVVVLGSTVQAGEVHGGVHFHLAAEAAAQSTVDLATRLYGALASPAEGHRRRLLEQLLADLEAVHRDYLVMFESILDRTPSSWERGSADFDAQVRSVADELRQLRLAYEPVRVRVHATAEAFRGAALAAPERGFVDAVLGYFPTGEVQDDESTGRWRTSGTAVLDQLYRALDGELSQEISMLILGTLAFHRRRWSEVCRAYAVFQLDGGAAR</sequence>
<dbReference type="RefSeq" id="WP_407990580.1">
    <property type="nucleotide sequence ID" value="NZ_AP035881.2"/>
</dbReference>
<name>A0AB33JZE1_9ACTN</name>
<proteinExistence type="predicted"/>
<dbReference type="EMBL" id="AP035881">
    <property type="protein sequence ID" value="BFP48343.1"/>
    <property type="molecule type" value="Genomic_DNA"/>
</dbReference>
<protein>
    <submittedName>
        <fullName evidence="1">Uncharacterized protein</fullName>
    </submittedName>
</protein>